<comment type="caution">
    <text evidence="7">Lacks conserved residue(s) required for the propagation of feature annotation.</text>
</comment>
<comment type="caution">
    <text evidence="14">The sequence shown here is derived from an EMBL/GenBank/DDBJ whole genome shotgun (WGS) entry which is preliminary data.</text>
</comment>
<keyword evidence="8" id="KW-0479">Metal-binding</keyword>
<protein>
    <recommendedName>
        <fullName evidence="16">Disintegrin and metalloproteinase domain-containing protein 15</fullName>
    </recommendedName>
</protein>
<feature type="region of interest" description="Disordered" evidence="9">
    <location>
        <begin position="1431"/>
        <end position="1622"/>
    </location>
</feature>
<dbReference type="Pfam" id="PF08516">
    <property type="entry name" value="ADAM_CR"/>
    <property type="match status" value="1"/>
</dbReference>
<dbReference type="FunFam" id="3.40.390.10:FF:000002">
    <property type="entry name" value="Disintegrin and metalloproteinase domain-containing protein 22"/>
    <property type="match status" value="1"/>
</dbReference>
<comment type="subcellular location">
    <subcellularLocation>
        <location evidence="1">Membrane</location>
        <topology evidence="1">Single-pass membrane protein</topology>
    </subcellularLocation>
</comment>
<sequence>MGSTLIDLQRTKRRKPCHSTIEKICERILPDVALKFLFSPPHEFPRVRLLCGVLFGTVSGAALYLGLMHNIVMTTIQRLIVGYVFVGVCIMGGMFSTLFRCSVLLMFPSILGSQGRAYLMLFVFFGLYQGPVTNIPYNIQNVAYSMGCNLDLQIQHSKVMWRVVIDPFVQVVQEIVDDTAELQSETKNISRNFQSIRDEVLGRYGYNSVVGDSITMGNSTQEVFAAKTMMRCDYVVEEGIERCRGWFDVKWQECMDTISVPLINHLLCVPMKFDFLCDVMKVMAPWCREEIPVEGNFGQTFDKLNLSIGKLGEEFTTNVILQKVEQQSVFGLSMLQEDFSTELSKTFEEKKAIVDQLLELVHVLLSFAFIAVFVSAFGYARQYCQDIRFDNIYITTYFRQIDARRRKAGKRYLLPLKKAEHKHFINPWSFSIHPSELKLVVAGLLQVLSLMLFTCVLLAVDWILFHVFDIIHRHSFTQYSFSSYHHIDIDVAGESILANLLRKTIGAFNTSSSVDMQSSNKHCLPDPHALTWEEYLWSIVPLLMMALMCCLQVYTNRLRRVIAAFYFPKREKRRILFLYNLQIQKRMMFVDIQRRKLMTAQKPQMSVLSALVVQMGCPGLKLQRCCVCGERQRRGQGLECTGSGALSMTVLLPLQSRLELFNDTEAPQPLQVETTDISPSIFTESQEETYPQQNSRPSQSLHSDNDEHHHGRKAKPLERTKPFAIVNGHRKSLTEALQNGHPEKLQCGLKVGSRVYLLDLEKNQDLLPKPPNVFYYLPNGTGVAMDQSPVIHCYYHGSVRGFPQSRVALSTCAGLRGVIVINSTLSFELQPEEDGEWDESGEQSGGFEEEGMHLLYPTHQRSPSAGGCGVSHTPVPPLYAPPQVHRHKRDILSETKYIELVLVADHKEFLNYQKSNKTMIYRMLDVANQVDWFYRPLNVRVALLGLEIWSDQDKIQVDKSPTDTLNRFLEWRTRELLPRLRHDNAQLIMGDSFDGTTVGMASQSSMCSKDRSGGVNVDHLVSVLGVASTVAHELGHNLGMTHDTAERRCQCQNERRMGGCIMEPSTGLMPGQLFSSCSARDLSLSLLHGGGMCLFNVPQPEELMGGPRCGNLYVEKGEECDCGLLDECNDPCCNASTCKLMPGAQCSSDGICCENCKLRMAGSVCREPLGECDLPEYCTGTTPFCPPNVFLQNGEPCEGGASYCYSGVCASLNAQCQMLWGHNATRAPPVCFSSVNKQGSKYGNCGQMANGSYIPCPSADVLCGRIQCQGGNDRPLLGSNAEILTTKVRLNHSDFTCRGTFFDLGDDVSDPAMVTQGTSCGQGKACIDQRCRDVSVFRVEECKRNCSGHGVCNSNNNCHCEPGWAPPDCKYSGSGGSVDSGPARQPKDSDPTRVALLVFFLLVLPASVVLWCAALRIPRCRRKLACLGISPLQKGDPQQQSRTQANEHNEVHKGEEVQPLRKWKQQNDIPLTTTSKVQHRPAPPNKPLPPDPLSKTNKPAGKRPAPPTKPLPPDPPPSEGKTQLKRPAPPSKPLPPNPVHTNSQSQGPSKPPVPKKPLPVAPLNSADPPRLSTVAPGHRTALATRGALPARGSSAGVVPSRHPPLPPIRAPHPRNPHLPPPV</sequence>
<dbReference type="InterPro" id="IPR002870">
    <property type="entry name" value="Peptidase_M12B_N"/>
</dbReference>
<dbReference type="InterPro" id="IPR006586">
    <property type="entry name" value="ADAM_Cys-rich"/>
</dbReference>
<dbReference type="InterPro" id="IPR024079">
    <property type="entry name" value="MetalloPept_cat_dom_sf"/>
</dbReference>
<keyword evidence="2 10" id="KW-0812">Transmembrane</keyword>
<gene>
    <name evidence="14" type="ORF">AALO_G00178540</name>
</gene>
<evidence type="ECO:0000313" key="14">
    <source>
        <dbReference type="EMBL" id="KAG5271331.1"/>
    </source>
</evidence>
<feature type="compositionally biased region" description="Pro residues" evidence="9">
    <location>
        <begin position="1527"/>
        <end position="1538"/>
    </location>
</feature>
<feature type="disulfide bond" evidence="6">
    <location>
        <begin position="1165"/>
        <end position="1185"/>
    </location>
</feature>
<dbReference type="CDD" id="cd04269">
    <property type="entry name" value="ZnMc_adamalysin_II_like"/>
    <property type="match status" value="1"/>
</dbReference>
<dbReference type="Gene3D" id="3.40.390.10">
    <property type="entry name" value="Collagenase (Catalytic Domain)"/>
    <property type="match status" value="1"/>
</dbReference>
<evidence type="ECO:0000256" key="10">
    <source>
        <dbReference type="SAM" id="Phobius"/>
    </source>
</evidence>
<dbReference type="PROSITE" id="PS50026">
    <property type="entry name" value="EGF_3"/>
    <property type="match status" value="1"/>
</dbReference>
<keyword evidence="7" id="KW-0245">EGF-like domain</keyword>
<feature type="transmembrane region" description="Helical" evidence="10">
    <location>
        <begin position="360"/>
        <end position="380"/>
    </location>
</feature>
<organism evidence="14 15">
    <name type="scientific">Alosa alosa</name>
    <name type="common">allis shad</name>
    <dbReference type="NCBI Taxonomy" id="278164"/>
    <lineage>
        <taxon>Eukaryota</taxon>
        <taxon>Metazoa</taxon>
        <taxon>Chordata</taxon>
        <taxon>Craniata</taxon>
        <taxon>Vertebrata</taxon>
        <taxon>Euteleostomi</taxon>
        <taxon>Actinopterygii</taxon>
        <taxon>Neopterygii</taxon>
        <taxon>Teleostei</taxon>
        <taxon>Clupei</taxon>
        <taxon>Clupeiformes</taxon>
        <taxon>Clupeoidei</taxon>
        <taxon>Clupeidae</taxon>
        <taxon>Alosa</taxon>
    </lineage>
</organism>
<evidence type="ECO:0000259" key="12">
    <source>
        <dbReference type="PROSITE" id="PS50214"/>
    </source>
</evidence>
<evidence type="ECO:0000256" key="7">
    <source>
        <dbReference type="PROSITE-ProRule" id="PRU00076"/>
    </source>
</evidence>
<feature type="transmembrane region" description="Helical" evidence="10">
    <location>
        <begin position="1394"/>
        <end position="1414"/>
    </location>
</feature>
<dbReference type="PROSITE" id="PS01186">
    <property type="entry name" value="EGF_2"/>
    <property type="match status" value="1"/>
</dbReference>
<evidence type="ECO:0000256" key="5">
    <source>
        <dbReference type="ARBA" id="ARBA00023157"/>
    </source>
</evidence>
<feature type="disulfide bond" evidence="7">
    <location>
        <begin position="1342"/>
        <end position="1352"/>
    </location>
</feature>
<dbReference type="PANTHER" id="PTHR11905:SF130">
    <property type="entry name" value="DISINTEGRIN AND METALLOPROTEINASE DOMAIN-CONTAINING PROTEIN 15"/>
    <property type="match status" value="1"/>
</dbReference>
<dbReference type="Gene3D" id="2.60.120.260">
    <property type="entry name" value="Galactose-binding domain-like"/>
    <property type="match status" value="1"/>
</dbReference>
<feature type="binding site" evidence="8">
    <location>
        <position position="1042"/>
    </location>
    <ligand>
        <name>Zn(2+)</name>
        <dbReference type="ChEBI" id="CHEBI:29105"/>
        <note>catalytic</note>
    </ligand>
</feature>
<feature type="compositionally biased region" description="Pro residues" evidence="9">
    <location>
        <begin position="1549"/>
        <end position="1560"/>
    </location>
</feature>
<dbReference type="Gene3D" id="4.10.70.10">
    <property type="entry name" value="Disintegrin domain"/>
    <property type="match status" value="1"/>
</dbReference>
<evidence type="ECO:0008006" key="16">
    <source>
        <dbReference type="Google" id="ProtNLM"/>
    </source>
</evidence>
<feature type="active site" evidence="8">
    <location>
        <position position="1033"/>
    </location>
</feature>
<feature type="binding site" evidence="8">
    <location>
        <position position="1036"/>
    </location>
    <ligand>
        <name>Zn(2+)</name>
        <dbReference type="ChEBI" id="CHEBI:29105"/>
        <note>catalytic</note>
    </ligand>
</feature>
<dbReference type="Pfam" id="PF00200">
    <property type="entry name" value="Disintegrin"/>
    <property type="match status" value="1"/>
</dbReference>
<keyword evidence="4 10" id="KW-0472">Membrane</keyword>
<feature type="compositionally biased region" description="Pro residues" evidence="9">
    <location>
        <begin position="1481"/>
        <end position="1492"/>
    </location>
</feature>
<feature type="transmembrane region" description="Helical" evidence="10">
    <location>
        <begin position="535"/>
        <end position="554"/>
    </location>
</feature>
<proteinExistence type="predicted"/>
<dbReference type="Pfam" id="PF07782">
    <property type="entry name" value="DC_STAMP"/>
    <property type="match status" value="1"/>
</dbReference>
<feature type="transmembrane region" description="Helical" evidence="10">
    <location>
        <begin position="439"/>
        <end position="465"/>
    </location>
</feature>
<dbReference type="InterPro" id="IPR036436">
    <property type="entry name" value="Disintegrin_dom_sf"/>
</dbReference>
<feature type="compositionally biased region" description="Basic and acidic residues" evidence="9">
    <location>
        <begin position="703"/>
        <end position="721"/>
    </location>
</feature>
<feature type="compositionally biased region" description="Polar residues" evidence="9">
    <location>
        <begin position="684"/>
        <end position="702"/>
    </location>
</feature>
<evidence type="ECO:0000256" key="4">
    <source>
        <dbReference type="ARBA" id="ARBA00023136"/>
    </source>
</evidence>
<dbReference type="SMART" id="SM00608">
    <property type="entry name" value="ACR"/>
    <property type="match status" value="1"/>
</dbReference>
<evidence type="ECO:0000256" key="3">
    <source>
        <dbReference type="ARBA" id="ARBA00022989"/>
    </source>
</evidence>
<dbReference type="SUPFAM" id="SSF57552">
    <property type="entry name" value="Blood coagulation inhibitor (disintegrin)"/>
    <property type="match status" value="1"/>
</dbReference>
<evidence type="ECO:0000256" key="1">
    <source>
        <dbReference type="ARBA" id="ARBA00004167"/>
    </source>
</evidence>
<feature type="region of interest" description="Disordered" evidence="9">
    <location>
        <begin position="684"/>
        <end position="721"/>
    </location>
</feature>
<dbReference type="FunFam" id="4.10.70.10:FF:000001">
    <property type="entry name" value="Disintegrin and metalloproteinase domain-containing protein 22"/>
    <property type="match status" value="1"/>
</dbReference>
<feature type="domain" description="Disintegrin" evidence="12">
    <location>
        <begin position="1106"/>
        <end position="1193"/>
    </location>
</feature>
<dbReference type="GO" id="GO:0045087">
    <property type="term" value="P:innate immune response"/>
    <property type="evidence" value="ECO:0007669"/>
    <property type="project" value="TreeGrafter"/>
</dbReference>
<dbReference type="InterPro" id="IPR001590">
    <property type="entry name" value="Peptidase_M12B"/>
</dbReference>
<keyword evidence="15" id="KW-1185">Reference proteome</keyword>
<dbReference type="GO" id="GO:0016020">
    <property type="term" value="C:membrane"/>
    <property type="evidence" value="ECO:0007669"/>
    <property type="project" value="UniProtKB-SubCell"/>
</dbReference>
<evidence type="ECO:0000259" key="13">
    <source>
        <dbReference type="PROSITE" id="PS50215"/>
    </source>
</evidence>
<feature type="transmembrane region" description="Helical" evidence="10">
    <location>
        <begin position="47"/>
        <end position="67"/>
    </location>
</feature>
<dbReference type="GO" id="GO:0006508">
    <property type="term" value="P:proteolysis"/>
    <property type="evidence" value="ECO:0007669"/>
    <property type="project" value="InterPro"/>
</dbReference>
<dbReference type="Proteomes" id="UP000823561">
    <property type="component" value="Chromosome 13"/>
</dbReference>
<name>A0AAV6GEY1_9TELE</name>
<dbReference type="GO" id="GO:0046872">
    <property type="term" value="F:metal ion binding"/>
    <property type="evidence" value="ECO:0007669"/>
    <property type="project" value="UniProtKB-KW"/>
</dbReference>
<feature type="transmembrane region" description="Helical" evidence="10">
    <location>
        <begin position="105"/>
        <end position="128"/>
    </location>
</feature>
<dbReference type="GO" id="GO:0005178">
    <property type="term" value="F:integrin binding"/>
    <property type="evidence" value="ECO:0007669"/>
    <property type="project" value="TreeGrafter"/>
</dbReference>
<feature type="compositionally biased region" description="Polar residues" evidence="9">
    <location>
        <begin position="1466"/>
        <end position="1476"/>
    </location>
</feature>
<evidence type="ECO:0000313" key="15">
    <source>
        <dbReference type="Proteomes" id="UP000823561"/>
    </source>
</evidence>
<feature type="compositionally biased region" description="Basic and acidic residues" evidence="9">
    <location>
        <begin position="1445"/>
        <end position="1459"/>
    </location>
</feature>
<dbReference type="Pfam" id="PF01562">
    <property type="entry name" value="Pep_M12B_propep"/>
    <property type="match status" value="1"/>
</dbReference>
<feature type="binding site" evidence="8">
    <location>
        <position position="1032"/>
    </location>
    <ligand>
        <name>Zn(2+)</name>
        <dbReference type="ChEBI" id="CHEBI:29105"/>
        <note>catalytic</note>
    </ligand>
</feature>
<dbReference type="GO" id="GO:0007229">
    <property type="term" value="P:integrin-mediated signaling pathway"/>
    <property type="evidence" value="ECO:0007669"/>
    <property type="project" value="TreeGrafter"/>
</dbReference>
<evidence type="ECO:0000256" key="2">
    <source>
        <dbReference type="ARBA" id="ARBA00022692"/>
    </source>
</evidence>
<dbReference type="GO" id="GO:0004222">
    <property type="term" value="F:metalloendopeptidase activity"/>
    <property type="evidence" value="ECO:0007669"/>
    <property type="project" value="InterPro"/>
</dbReference>
<dbReference type="SMART" id="SM00050">
    <property type="entry name" value="DISIN"/>
    <property type="match status" value="1"/>
</dbReference>
<evidence type="ECO:0000256" key="6">
    <source>
        <dbReference type="PROSITE-ProRule" id="PRU00068"/>
    </source>
</evidence>
<keyword evidence="3 10" id="KW-1133">Transmembrane helix</keyword>
<feature type="compositionally biased region" description="Pro residues" evidence="9">
    <location>
        <begin position="1504"/>
        <end position="1518"/>
    </location>
</feature>
<dbReference type="EMBL" id="JADWDJ010000013">
    <property type="protein sequence ID" value="KAG5271331.1"/>
    <property type="molecule type" value="Genomic_DNA"/>
</dbReference>
<feature type="compositionally biased region" description="Pro residues" evidence="9">
    <location>
        <begin position="1601"/>
        <end position="1610"/>
    </location>
</feature>
<accession>A0AAV6GEY1</accession>
<feature type="domain" description="Peptidase M12B" evidence="13">
    <location>
        <begin position="896"/>
        <end position="1098"/>
    </location>
</feature>
<dbReference type="GO" id="GO:0005615">
    <property type="term" value="C:extracellular space"/>
    <property type="evidence" value="ECO:0007669"/>
    <property type="project" value="TreeGrafter"/>
</dbReference>
<dbReference type="SUPFAM" id="SSF55486">
    <property type="entry name" value="Metalloproteases ('zincins'), catalytic domain"/>
    <property type="match status" value="1"/>
</dbReference>
<evidence type="ECO:0000259" key="11">
    <source>
        <dbReference type="PROSITE" id="PS50026"/>
    </source>
</evidence>
<reference evidence="14" key="1">
    <citation type="submission" date="2020-10" db="EMBL/GenBank/DDBJ databases">
        <title>Chromosome-scale genome assembly of the Allis shad, Alosa alosa.</title>
        <authorList>
            <person name="Margot Z."/>
            <person name="Christophe K."/>
            <person name="Cabau C."/>
            <person name="Louis A."/>
            <person name="Berthelot C."/>
            <person name="Parey E."/>
            <person name="Roest Crollius H."/>
            <person name="Montfort J."/>
            <person name="Robinson-Rechavi M."/>
            <person name="Bucao C."/>
            <person name="Bouchez O."/>
            <person name="Gislard M."/>
            <person name="Lluch J."/>
            <person name="Milhes M."/>
            <person name="Lampietro C."/>
            <person name="Lopez Roques C."/>
            <person name="Donnadieu C."/>
            <person name="Braasch I."/>
            <person name="Desvignes T."/>
            <person name="Postlethwait J."/>
            <person name="Bobe J."/>
            <person name="Guiguen Y."/>
        </authorList>
    </citation>
    <scope>NUCLEOTIDE SEQUENCE</scope>
    <source>
        <strain evidence="14">M-15738</strain>
        <tissue evidence="14">Blood</tissue>
    </source>
</reference>
<keyword evidence="8" id="KW-0862">Zinc</keyword>
<feature type="transmembrane region" description="Helical" evidence="10">
    <location>
        <begin position="79"/>
        <end position="99"/>
    </location>
</feature>
<feature type="disulfide bond" evidence="7">
    <location>
        <begin position="1360"/>
        <end position="1369"/>
    </location>
</feature>
<dbReference type="InterPro" id="IPR034027">
    <property type="entry name" value="Reprolysin_adamalysin"/>
</dbReference>
<dbReference type="PROSITE" id="PS50214">
    <property type="entry name" value="DISINTEGRIN_2"/>
    <property type="match status" value="1"/>
</dbReference>
<dbReference type="Pfam" id="PF01421">
    <property type="entry name" value="Reprolysin"/>
    <property type="match status" value="1"/>
</dbReference>
<dbReference type="InterPro" id="IPR001762">
    <property type="entry name" value="Disintegrin_dom"/>
</dbReference>
<dbReference type="InterPro" id="IPR000742">
    <property type="entry name" value="EGF"/>
</dbReference>
<evidence type="ECO:0000256" key="8">
    <source>
        <dbReference type="PROSITE-ProRule" id="PRU00276"/>
    </source>
</evidence>
<dbReference type="InterPro" id="IPR012858">
    <property type="entry name" value="DC_STAMP-like"/>
</dbReference>
<evidence type="ECO:0000256" key="9">
    <source>
        <dbReference type="SAM" id="MobiDB-lite"/>
    </source>
</evidence>
<feature type="domain" description="EGF-like" evidence="11">
    <location>
        <begin position="1338"/>
        <end position="1370"/>
    </location>
</feature>
<keyword evidence="5 7" id="KW-1015">Disulfide bond</keyword>
<dbReference type="PROSITE" id="PS50215">
    <property type="entry name" value="ADAM_MEPRO"/>
    <property type="match status" value="1"/>
</dbReference>
<dbReference type="PANTHER" id="PTHR11905">
    <property type="entry name" value="ADAM A DISINTEGRIN AND METALLOPROTEASE DOMAIN"/>
    <property type="match status" value="1"/>
</dbReference>